<dbReference type="AlphaFoldDB" id="A0A6M3XUS2"/>
<accession>A0A6M3XUS2</accession>
<evidence type="ECO:0000313" key="1">
    <source>
        <dbReference type="EMBL" id="QJI00016.1"/>
    </source>
</evidence>
<reference evidence="1" key="1">
    <citation type="submission" date="2020-03" db="EMBL/GenBank/DDBJ databases">
        <title>The deep terrestrial virosphere.</title>
        <authorList>
            <person name="Holmfeldt K."/>
            <person name="Nilsson E."/>
            <person name="Simone D."/>
            <person name="Lopez-Fernandez M."/>
            <person name="Wu X."/>
            <person name="de Brujin I."/>
            <person name="Lundin D."/>
            <person name="Andersson A."/>
            <person name="Bertilsson S."/>
            <person name="Dopson M."/>
        </authorList>
    </citation>
    <scope>NUCLEOTIDE SEQUENCE</scope>
    <source>
        <strain evidence="1">TM448B01795</strain>
    </source>
</reference>
<name>A0A6M3XUS2_9ZZZZ</name>
<protein>
    <submittedName>
        <fullName evidence="1">Uncharacterized protein</fullName>
    </submittedName>
</protein>
<gene>
    <name evidence="1" type="ORF">TM448B01795_0001</name>
</gene>
<organism evidence="1">
    <name type="scientific">viral metagenome</name>
    <dbReference type="NCBI Taxonomy" id="1070528"/>
    <lineage>
        <taxon>unclassified sequences</taxon>
        <taxon>metagenomes</taxon>
        <taxon>organismal metagenomes</taxon>
    </lineage>
</organism>
<proteinExistence type="predicted"/>
<sequence>MAWERTEWACGHSGSMQLYGKQSRRDATVAREAGRQCMACWLVGQWEKENDPRAKREDRYKLAAQIAEGKDKRIGVPDSVPVKDNGNDIEALNAERASLVARIAEIDAIINQ</sequence>
<dbReference type="EMBL" id="MT144823">
    <property type="protein sequence ID" value="QJI00016.1"/>
    <property type="molecule type" value="Genomic_DNA"/>
</dbReference>